<dbReference type="AlphaFoldDB" id="A0A6U5BAK1"/>
<name>A0A6U5BAK1_HEMAN</name>
<accession>A0A6U5BAK1</accession>
<gene>
    <name evidence="2" type="ORF">HAND1043_LOCUS20711</name>
</gene>
<reference evidence="2" key="1">
    <citation type="submission" date="2021-01" db="EMBL/GenBank/DDBJ databases">
        <authorList>
            <person name="Corre E."/>
            <person name="Pelletier E."/>
            <person name="Niang G."/>
            <person name="Scheremetjew M."/>
            <person name="Finn R."/>
            <person name="Kale V."/>
            <person name="Holt S."/>
            <person name="Cochrane G."/>
            <person name="Meng A."/>
            <person name="Brown T."/>
            <person name="Cohen L."/>
        </authorList>
    </citation>
    <scope>NUCLEOTIDE SEQUENCE</scope>
    <source>
        <strain evidence="2">CCMP441</strain>
    </source>
</reference>
<dbReference type="InterPro" id="IPR036249">
    <property type="entry name" value="Thioredoxin-like_sf"/>
</dbReference>
<dbReference type="Gene3D" id="3.40.30.10">
    <property type="entry name" value="Glutaredoxin"/>
    <property type="match status" value="1"/>
</dbReference>
<dbReference type="SUPFAM" id="SSF52833">
    <property type="entry name" value="Thioredoxin-like"/>
    <property type="match status" value="1"/>
</dbReference>
<feature type="domain" description="Thioredoxin" evidence="1">
    <location>
        <begin position="88"/>
        <end position="176"/>
    </location>
</feature>
<dbReference type="CDD" id="cd02989">
    <property type="entry name" value="Phd_like_TxnDC9"/>
    <property type="match status" value="1"/>
</dbReference>
<dbReference type="Pfam" id="PF00085">
    <property type="entry name" value="Thioredoxin"/>
    <property type="match status" value="1"/>
</dbReference>
<sequence length="247" mass="28636">MPTYEQLKGEAQLGALEGALHAAVRDYKKEMMDGEEAAKQRQKEANTKEVDLLDDEDLDELHAQRIREMKAEAMRRQEMAKKGHGQYVEIREDQFLQEVTTCEKAVVHFFHQDFQRCKIVHKHLQAVAPKYAECKFLKLNAQEAPFFVTKLQIQVLPCIVMFKKGIACDRIVGFEELGGVDDFTQIRLERRLTEQGIIAYKNDDIDSDEEQELRERKGIKGGALYEGSKYKKAFNKPNYDSDEDEDW</sequence>
<dbReference type="PANTHER" id="PTHR21148">
    <property type="entry name" value="THIOREDOXIN DOMAIN-CONTAINING PROTEIN 9"/>
    <property type="match status" value="1"/>
</dbReference>
<protein>
    <recommendedName>
        <fullName evidence="1">Thioredoxin domain-containing protein</fullName>
    </recommendedName>
</protein>
<evidence type="ECO:0000259" key="1">
    <source>
        <dbReference type="Pfam" id="PF00085"/>
    </source>
</evidence>
<proteinExistence type="predicted"/>
<dbReference type="InterPro" id="IPR013766">
    <property type="entry name" value="Thioredoxin_domain"/>
</dbReference>
<organism evidence="2">
    <name type="scientific">Hemiselmis andersenii</name>
    <name type="common">Cryptophyte alga</name>
    <dbReference type="NCBI Taxonomy" id="464988"/>
    <lineage>
        <taxon>Eukaryota</taxon>
        <taxon>Cryptophyceae</taxon>
        <taxon>Cryptomonadales</taxon>
        <taxon>Hemiselmidaceae</taxon>
        <taxon>Hemiselmis</taxon>
    </lineage>
</organism>
<dbReference type="EMBL" id="HBFK01034162">
    <property type="protein sequence ID" value="CAD8754204.1"/>
    <property type="molecule type" value="Transcribed_RNA"/>
</dbReference>
<evidence type="ECO:0000313" key="2">
    <source>
        <dbReference type="EMBL" id="CAD8754204.1"/>
    </source>
</evidence>